<proteinExistence type="predicted"/>
<dbReference type="RefSeq" id="WP_002927797.1">
    <property type="nucleotide sequence ID" value="NZ_GL890993.1"/>
</dbReference>
<evidence type="ECO:0000313" key="1">
    <source>
        <dbReference type="EMBL" id="EGJ44009.1"/>
    </source>
</evidence>
<dbReference type="PATRIC" id="fig|888816.3.peg.182"/>
<dbReference type="AlphaFoldDB" id="F3UMY0"/>
<reference evidence="1 2" key="1">
    <citation type="submission" date="2011-03" db="EMBL/GenBank/DDBJ databases">
        <authorList>
            <person name="Muzny D."/>
            <person name="Qin X."/>
            <person name="Deng J."/>
            <person name="Jiang H."/>
            <person name="Liu Y."/>
            <person name="Qu J."/>
            <person name="Song X.-Z."/>
            <person name="Zhang L."/>
            <person name="Thornton R."/>
            <person name="Coyle M."/>
            <person name="Francisco L."/>
            <person name="Jackson L."/>
            <person name="Javaid M."/>
            <person name="Korchina V."/>
            <person name="Kovar C."/>
            <person name="Mata R."/>
            <person name="Mathew T."/>
            <person name="Ngo R."/>
            <person name="Nguyen L."/>
            <person name="Nguyen N."/>
            <person name="Okwuonu G."/>
            <person name="Ongeri F."/>
            <person name="Pham C."/>
            <person name="Simmons D."/>
            <person name="Wilczek-Boney K."/>
            <person name="Hale W."/>
            <person name="Jakkamsetti A."/>
            <person name="Pham P."/>
            <person name="Ruth R."/>
            <person name="San Lucas F."/>
            <person name="Warren J."/>
            <person name="Zhang J."/>
            <person name="Zhao Z."/>
            <person name="Zhou C."/>
            <person name="Zhu D."/>
            <person name="Lee S."/>
            <person name="Bess C."/>
            <person name="Blankenburg K."/>
            <person name="Forbes L."/>
            <person name="Fu Q."/>
            <person name="Gubbala S."/>
            <person name="Hirani K."/>
            <person name="Jayaseelan J.C."/>
            <person name="Lara F."/>
            <person name="Munidasa M."/>
            <person name="Palculict T."/>
            <person name="Patil S."/>
            <person name="Pu L.-L."/>
            <person name="Saada N."/>
            <person name="Tang L."/>
            <person name="Weissenberger G."/>
            <person name="Zhu Y."/>
            <person name="Hemphill L."/>
            <person name="Shang Y."/>
            <person name="Youmans B."/>
            <person name="Ayvaz T."/>
            <person name="Ross M."/>
            <person name="Santibanez J."/>
            <person name="Aqrawi P."/>
            <person name="Gross S."/>
            <person name="Joshi V."/>
            <person name="Fowler G."/>
            <person name="Nazareth L."/>
            <person name="Reid J."/>
            <person name="Worley K."/>
            <person name="Petrosino J."/>
            <person name="Highlander S."/>
            <person name="Gibbs R."/>
        </authorList>
    </citation>
    <scope>NUCLEOTIDE SEQUENCE [LARGE SCALE GENOMIC DNA]</scope>
    <source>
        <strain evidence="1 2">SK355</strain>
    </source>
</reference>
<name>F3UMY0_STRSA</name>
<gene>
    <name evidence="1" type="ORF">HMPREF9389_0188</name>
</gene>
<protein>
    <submittedName>
        <fullName evidence="1">Uncharacterized protein</fullName>
    </submittedName>
</protein>
<dbReference type="HOGENOM" id="CLU_1069281_0_0_9"/>
<organism evidence="1 2">
    <name type="scientific">Streptococcus sanguinis SK355</name>
    <dbReference type="NCBI Taxonomy" id="888816"/>
    <lineage>
        <taxon>Bacteria</taxon>
        <taxon>Bacillati</taxon>
        <taxon>Bacillota</taxon>
        <taxon>Bacilli</taxon>
        <taxon>Lactobacillales</taxon>
        <taxon>Streptococcaceae</taxon>
        <taxon>Streptococcus</taxon>
    </lineage>
</organism>
<comment type="caution">
    <text evidence="1">The sequence shown here is derived from an EMBL/GenBank/DDBJ whole genome shotgun (WGS) entry which is preliminary data.</text>
</comment>
<dbReference type="EMBL" id="AFFN01000003">
    <property type="protein sequence ID" value="EGJ44009.1"/>
    <property type="molecule type" value="Genomic_DNA"/>
</dbReference>
<evidence type="ECO:0000313" key="2">
    <source>
        <dbReference type="Proteomes" id="UP000005589"/>
    </source>
</evidence>
<accession>F3UMY0</accession>
<sequence length="260" mass="31752">MSIVIYRTRQFTPYAKYDKYWNEYVQDGDEVIKYVYNKVKFPDRELRNQIYSHEKQRWTIGEAGFPDWLYNYVYDSVLSDDSKKIMRQWGLEKYVSDIKNYKEKGYFIVEEKKLVITDSEILIFEEYTEVPRWSNITSVVKEAYNRIRISPKFMELVKNDIERDGFNYEIIQSMAENNREKNKEIELKEKKEKDEIEGYGRLFKKLRKNLVDIRFKLSQEAREEIDFLIDLIDESEISRTSYHYLYKEAQEIILKEKREQ</sequence>
<dbReference type="Proteomes" id="UP000005589">
    <property type="component" value="Unassembled WGS sequence"/>
</dbReference>